<gene>
    <name evidence="3" type="ORF">BDP27DRAFT_1446977</name>
</gene>
<evidence type="ECO:0000313" key="4">
    <source>
        <dbReference type="Proteomes" id="UP000772434"/>
    </source>
</evidence>
<keyword evidence="1" id="KW-0175">Coiled coil</keyword>
<proteinExistence type="predicted"/>
<evidence type="ECO:0000256" key="1">
    <source>
        <dbReference type="SAM" id="Coils"/>
    </source>
</evidence>
<keyword evidence="2" id="KW-1133">Transmembrane helix</keyword>
<feature type="transmembrane region" description="Helical" evidence="2">
    <location>
        <begin position="101"/>
        <end position="122"/>
    </location>
</feature>
<sequence>MSTTKFSKLLEWYLSPSTCGRMIMCPVSTICSFAVINQLFAACSLDVFQSPSWLAPAAFLLAGVIVPRYRLAHKAYATITQYIHIKDHLVLSFLHDLTLNLLPVMALLALVYMTYLLVYHMLYTLINSPYTGTCHSAKFAWGMRVSIFPPCALAAASRWFTLLDLYFHPTWYTYASLSSELGGCENTPFQTVEEVVLFKIWAQPEFIAFLNAFEFHLPAIKATAHLLNLTTATRERHDREVQTLRNEIDKYRAFSKNSEAVGQDTIEQVKGLKRTIALSFKVLKLMKDVYPCIQQSDKDKLDKMFRTIENEFDNSRFSVLDSIWNTSTPRVVMDLPGKSNEPLESMATDSDAVGPITLTVLQIQSKFLDLPAVVLIS</sequence>
<reference evidence="3" key="1">
    <citation type="submission" date="2020-11" db="EMBL/GenBank/DDBJ databases">
        <authorList>
            <consortium name="DOE Joint Genome Institute"/>
            <person name="Ahrendt S."/>
            <person name="Riley R."/>
            <person name="Andreopoulos W."/>
            <person name="Labutti K."/>
            <person name="Pangilinan J."/>
            <person name="Ruiz-Duenas F.J."/>
            <person name="Barrasa J.M."/>
            <person name="Sanchez-Garcia M."/>
            <person name="Camarero S."/>
            <person name="Miyauchi S."/>
            <person name="Serrano A."/>
            <person name="Linde D."/>
            <person name="Babiker R."/>
            <person name="Drula E."/>
            <person name="Ayuso-Fernandez I."/>
            <person name="Pacheco R."/>
            <person name="Padilla G."/>
            <person name="Ferreira P."/>
            <person name="Barriuso J."/>
            <person name="Kellner H."/>
            <person name="Castanera R."/>
            <person name="Alfaro M."/>
            <person name="Ramirez L."/>
            <person name="Pisabarro A.G."/>
            <person name="Kuo A."/>
            <person name="Tritt A."/>
            <person name="Lipzen A."/>
            <person name="He G."/>
            <person name="Yan M."/>
            <person name="Ng V."/>
            <person name="Cullen D."/>
            <person name="Martin F."/>
            <person name="Rosso M.-N."/>
            <person name="Henrissat B."/>
            <person name="Hibbett D."/>
            <person name="Martinez A.T."/>
            <person name="Grigoriev I.V."/>
        </authorList>
    </citation>
    <scope>NUCLEOTIDE SEQUENCE</scope>
    <source>
        <strain evidence="3">AH 40177</strain>
    </source>
</reference>
<evidence type="ECO:0000313" key="3">
    <source>
        <dbReference type="EMBL" id="KAF9070494.1"/>
    </source>
</evidence>
<keyword evidence="2" id="KW-0812">Transmembrane</keyword>
<dbReference type="Proteomes" id="UP000772434">
    <property type="component" value="Unassembled WGS sequence"/>
</dbReference>
<name>A0A9P5PWC6_9AGAR</name>
<protein>
    <submittedName>
        <fullName evidence="3">Uncharacterized protein</fullName>
    </submittedName>
</protein>
<feature type="coiled-coil region" evidence="1">
    <location>
        <begin position="227"/>
        <end position="254"/>
    </location>
</feature>
<dbReference type="AlphaFoldDB" id="A0A9P5PWC6"/>
<dbReference type="EMBL" id="JADNRY010000040">
    <property type="protein sequence ID" value="KAF9070494.1"/>
    <property type="molecule type" value="Genomic_DNA"/>
</dbReference>
<evidence type="ECO:0000256" key="2">
    <source>
        <dbReference type="SAM" id="Phobius"/>
    </source>
</evidence>
<organism evidence="3 4">
    <name type="scientific">Rhodocollybia butyracea</name>
    <dbReference type="NCBI Taxonomy" id="206335"/>
    <lineage>
        <taxon>Eukaryota</taxon>
        <taxon>Fungi</taxon>
        <taxon>Dikarya</taxon>
        <taxon>Basidiomycota</taxon>
        <taxon>Agaricomycotina</taxon>
        <taxon>Agaricomycetes</taxon>
        <taxon>Agaricomycetidae</taxon>
        <taxon>Agaricales</taxon>
        <taxon>Marasmiineae</taxon>
        <taxon>Omphalotaceae</taxon>
        <taxon>Rhodocollybia</taxon>
    </lineage>
</organism>
<accession>A0A9P5PWC6</accession>
<keyword evidence="2" id="KW-0472">Membrane</keyword>
<keyword evidence="4" id="KW-1185">Reference proteome</keyword>
<feature type="transmembrane region" description="Helical" evidence="2">
    <location>
        <begin position="21"/>
        <end position="41"/>
    </location>
</feature>
<comment type="caution">
    <text evidence="3">The sequence shown here is derived from an EMBL/GenBank/DDBJ whole genome shotgun (WGS) entry which is preliminary data.</text>
</comment>